<keyword evidence="2" id="KW-1185">Reference proteome</keyword>
<comment type="caution">
    <text evidence="1">The sequence shown here is derived from an EMBL/GenBank/DDBJ whole genome shotgun (WGS) entry which is preliminary data.</text>
</comment>
<proteinExistence type="predicted"/>
<evidence type="ECO:0000313" key="2">
    <source>
        <dbReference type="Proteomes" id="UP000649739"/>
    </source>
</evidence>
<sequence length="80" mass="9016">MTTMTITIEETRVEALFASPVQRSEHPAADAVRDAVEHTLARHGERGCAALMAREFGEHPETAVPRMRWALAMIRDVYRP</sequence>
<accession>A0A8J3B865</accession>
<reference evidence="1" key="2">
    <citation type="submission" date="2020-09" db="EMBL/GenBank/DDBJ databases">
        <authorList>
            <person name="Sun Q."/>
            <person name="Ohkuma M."/>
        </authorList>
    </citation>
    <scope>NUCLEOTIDE SEQUENCE</scope>
    <source>
        <strain evidence="1">JCM 3090</strain>
    </source>
</reference>
<dbReference type="AlphaFoldDB" id="A0A8J3B865"/>
<name>A0A8J3B865_9ACTN</name>
<reference evidence="1" key="1">
    <citation type="journal article" date="2014" name="Int. J. Syst. Evol. Microbiol.">
        <title>Complete genome sequence of Corynebacterium casei LMG S-19264T (=DSM 44701T), isolated from a smear-ripened cheese.</title>
        <authorList>
            <consortium name="US DOE Joint Genome Institute (JGI-PGF)"/>
            <person name="Walter F."/>
            <person name="Albersmeier A."/>
            <person name="Kalinowski J."/>
            <person name="Ruckert C."/>
        </authorList>
    </citation>
    <scope>NUCLEOTIDE SEQUENCE</scope>
    <source>
        <strain evidence="1">JCM 3090</strain>
    </source>
</reference>
<protein>
    <submittedName>
        <fullName evidence="1">Uncharacterized protein</fullName>
    </submittedName>
</protein>
<evidence type="ECO:0000313" key="1">
    <source>
        <dbReference type="EMBL" id="GGJ81566.1"/>
    </source>
</evidence>
<dbReference type="RefSeq" id="WP_229783292.1">
    <property type="nucleotide sequence ID" value="NZ_BMQB01000001.1"/>
</dbReference>
<dbReference type="Proteomes" id="UP000649739">
    <property type="component" value="Unassembled WGS sequence"/>
</dbReference>
<dbReference type="EMBL" id="BMQB01000001">
    <property type="protein sequence ID" value="GGJ81566.1"/>
    <property type="molecule type" value="Genomic_DNA"/>
</dbReference>
<organism evidence="1 2">
    <name type="scientific">Pilimelia anulata</name>
    <dbReference type="NCBI Taxonomy" id="53371"/>
    <lineage>
        <taxon>Bacteria</taxon>
        <taxon>Bacillati</taxon>
        <taxon>Actinomycetota</taxon>
        <taxon>Actinomycetes</taxon>
        <taxon>Micromonosporales</taxon>
        <taxon>Micromonosporaceae</taxon>
        <taxon>Pilimelia</taxon>
    </lineage>
</organism>
<gene>
    <name evidence="1" type="ORF">GCM10010123_09180</name>
</gene>